<comment type="caution">
    <text evidence="1">The sequence shown here is derived from an EMBL/GenBank/DDBJ whole genome shotgun (WGS) entry which is preliminary data.</text>
</comment>
<proteinExistence type="predicted"/>
<evidence type="ECO:0000313" key="2">
    <source>
        <dbReference type="Proteomes" id="UP001165064"/>
    </source>
</evidence>
<organism evidence="1 2">
    <name type="scientific">Ambrosiozyma monospora</name>
    <name type="common">Yeast</name>
    <name type="synonym">Endomycopsis monosporus</name>
    <dbReference type="NCBI Taxonomy" id="43982"/>
    <lineage>
        <taxon>Eukaryota</taxon>
        <taxon>Fungi</taxon>
        <taxon>Dikarya</taxon>
        <taxon>Ascomycota</taxon>
        <taxon>Saccharomycotina</taxon>
        <taxon>Pichiomycetes</taxon>
        <taxon>Pichiales</taxon>
        <taxon>Pichiaceae</taxon>
        <taxon>Ambrosiozyma</taxon>
    </lineage>
</organism>
<gene>
    <name evidence="1" type="ORF">Amon02_000811800</name>
</gene>
<reference evidence="1" key="1">
    <citation type="submission" date="2023-04" db="EMBL/GenBank/DDBJ databases">
        <title>Ambrosiozyma monospora NBRC 10751.</title>
        <authorList>
            <person name="Ichikawa N."/>
            <person name="Sato H."/>
            <person name="Tonouchi N."/>
        </authorList>
    </citation>
    <scope>NUCLEOTIDE SEQUENCE</scope>
    <source>
        <strain evidence="1">NBRC 10751</strain>
    </source>
</reference>
<sequence length="267" mass="30285">MIDPVIQQQIAETKQIKQRNAQLSAKYKKYLSRTLSELMHPTTSAPNPQHQQQPSHHTRSSSSASISTLQSRSQRERDGRGNQSSRQAQYQQHLQEQQQQQRQQQQVFETPLMSRIDQIYKNQVTLQHGQLSRDIVKNLQELDNSSAQLNHCLNRTMEKLKHSRFIDVESTDGSTANSSKSKSGPGFGPQGGSSSVFSGSGSNRVKENTRGDVGVHGHETHLKIRNLVQERVELLDQEIRILENTMKLIEKNQVKPVVKSKKSLFSL</sequence>
<protein>
    <submittedName>
        <fullName evidence="1">Unnamed protein product</fullName>
    </submittedName>
</protein>
<keyword evidence="2" id="KW-1185">Reference proteome</keyword>
<name>A0ACB5TEM5_AMBMO</name>
<dbReference type="Proteomes" id="UP001165064">
    <property type="component" value="Unassembled WGS sequence"/>
</dbReference>
<evidence type="ECO:0000313" key="1">
    <source>
        <dbReference type="EMBL" id="GME86914.1"/>
    </source>
</evidence>
<dbReference type="EMBL" id="BSXS01007023">
    <property type="protein sequence ID" value="GME86914.1"/>
    <property type="molecule type" value="Genomic_DNA"/>
</dbReference>
<accession>A0ACB5TEM5</accession>